<dbReference type="EMBL" id="DS146876">
    <property type="protein sequence ID" value="EAX66150.1"/>
    <property type="molecule type" value="Genomic_DNA"/>
</dbReference>
<protein>
    <submittedName>
        <fullName evidence="2">Uncharacterized protein</fullName>
    </submittedName>
</protein>
<dbReference type="InParanoid" id="A2HWR7"/>
<gene>
    <name evidence="2" type="ORF">TVAG_073940</name>
</gene>
<name>A2HWR7_TRIV3</name>
<accession>A2HWR7</accession>
<keyword evidence="3" id="KW-1185">Reference proteome</keyword>
<reference evidence="2" key="2">
    <citation type="journal article" date="2007" name="Science">
        <title>Draft genome sequence of the sexually transmitted pathogen Trichomonas vaginalis.</title>
        <authorList>
            <person name="Carlton J.M."/>
            <person name="Hirt R.P."/>
            <person name="Silva J.C."/>
            <person name="Delcher A.L."/>
            <person name="Schatz M."/>
            <person name="Zhao Q."/>
            <person name="Wortman J.R."/>
            <person name="Bidwell S.L."/>
            <person name="Alsmark U.C.M."/>
            <person name="Besteiro S."/>
            <person name="Sicheritz-Ponten T."/>
            <person name="Noel C.J."/>
            <person name="Dacks J.B."/>
            <person name="Foster P.G."/>
            <person name="Simillion C."/>
            <person name="Van de Peer Y."/>
            <person name="Miranda-Saavedra D."/>
            <person name="Barton G.J."/>
            <person name="Westrop G.D."/>
            <person name="Mueller S."/>
            <person name="Dessi D."/>
            <person name="Fiori P.L."/>
            <person name="Ren Q."/>
            <person name="Paulsen I."/>
            <person name="Zhang H."/>
            <person name="Bastida-Corcuera F.D."/>
            <person name="Simoes-Barbosa A."/>
            <person name="Brown M.T."/>
            <person name="Hayes R.D."/>
            <person name="Mukherjee M."/>
            <person name="Okumura C.Y."/>
            <person name="Schneider R."/>
            <person name="Smith A.J."/>
            <person name="Vanacova S."/>
            <person name="Villalvazo M."/>
            <person name="Haas B.J."/>
            <person name="Pertea M."/>
            <person name="Feldblyum T.V."/>
            <person name="Utterback T.R."/>
            <person name="Shu C.L."/>
            <person name="Osoegawa K."/>
            <person name="de Jong P.J."/>
            <person name="Hrdy I."/>
            <person name="Horvathova L."/>
            <person name="Zubacova Z."/>
            <person name="Dolezal P."/>
            <person name="Malik S.B."/>
            <person name="Logsdon J.M. Jr."/>
            <person name="Henze K."/>
            <person name="Gupta A."/>
            <person name="Wang C.C."/>
            <person name="Dunne R.L."/>
            <person name="Upcroft J.A."/>
            <person name="Upcroft P."/>
            <person name="White O."/>
            <person name="Salzberg S.L."/>
            <person name="Tang P."/>
            <person name="Chiu C.-H."/>
            <person name="Lee Y.-S."/>
            <person name="Embley T.M."/>
            <person name="Coombs G.H."/>
            <person name="Mottram J.C."/>
            <person name="Tachezy J."/>
            <person name="Fraser-Liggett C.M."/>
            <person name="Johnson P.J."/>
        </authorList>
    </citation>
    <scope>NUCLEOTIDE SEQUENCE [LARGE SCALE GENOMIC DNA]</scope>
    <source>
        <strain evidence="2">G3</strain>
    </source>
</reference>
<reference evidence="2" key="1">
    <citation type="submission" date="2006-10" db="EMBL/GenBank/DDBJ databases">
        <authorList>
            <person name="Amadeo P."/>
            <person name="Zhao Q."/>
            <person name="Wortman J."/>
            <person name="Fraser-Liggett C."/>
            <person name="Carlton J."/>
        </authorList>
    </citation>
    <scope>NUCLEOTIDE SEQUENCE</scope>
    <source>
        <strain evidence="2">G3</strain>
    </source>
</reference>
<organism evidence="2 3">
    <name type="scientific">Trichomonas vaginalis (strain ATCC PRA-98 / G3)</name>
    <dbReference type="NCBI Taxonomy" id="412133"/>
    <lineage>
        <taxon>Eukaryota</taxon>
        <taxon>Metamonada</taxon>
        <taxon>Parabasalia</taxon>
        <taxon>Trichomonadida</taxon>
        <taxon>Trichomonadidae</taxon>
        <taxon>Trichomonas</taxon>
    </lineage>
</organism>
<evidence type="ECO:0000313" key="3">
    <source>
        <dbReference type="Proteomes" id="UP000001542"/>
    </source>
</evidence>
<feature type="region of interest" description="Disordered" evidence="1">
    <location>
        <begin position="176"/>
        <end position="202"/>
    </location>
</feature>
<sequence>NTGELDLGLHYLAQVLLNNFIYLYKVNCLVKSFWHSESFHPTGKYFPDNWKIFSGQREKFFLPTGKNFLLSVRKPFKFSKIENFLVDLQEKFFFPTGKIFLSDRKSPSFQQEKFFFPTGKVLPSNRKSPSFRQEKSFLPTGKIFLSNRKSPSFQQEKSFLPTGKKFLDNRKNSSFRQDTNECPTYHQPSPFQSQKNRQPQHHNRLRLKHLHFLRLTFYNLNFVRVDMNSERSMRVLYDFVLLP</sequence>
<dbReference type="SMR" id="A2HWR7"/>
<proteinExistence type="predicted"/>
<evidence type="ECO:0000313" key="2">
    <source>
        <dbReference type="EMBL" id="EAX66150.1"/>
    </source>
</evidence>
<feature type="compositionally biased region" description="Polar residues" evidence="1">
    <location>
        <begin position="176"/>
        <end position="197"/>
    </location>
</feature>
<evidence type="ECO:0000256" key="1">
    <source>
        <dbReference type="SAM" id="MobiDB-lite"/>
    </source>
</evidence>
<dbReference type="Proteomes" id="UP000001542">
    <property type="component" value="Unassembled WGS sequence"/>
</dbReference>
<dbReference type="VEuPathDB" id="TrichDB:TVAGG3_0734340"/>
<dbReference type="VEuPathDB" id="TrichDB:TVAG_073940"/>
<dbReference type="AlphaFoldDB" id="A2HWR7"/>
<feature type="non-terminal residue" evidence="2">
    <location>
        <position position="1"/>
    </location>
</feature>